<name>A0A1I7SK50_BURXY</name>
<evidence type="ECO:0000313" key="2">
    <source>
        <dbReference type="WBParaSite" id="BXY_1343000.1"/>
    </source>
</evidence>
<dbReference type="AlphaFoldDB" id="A0A1I7SK50"/>
<protein>
    <submittedName>
        <fullName evidence="2">Uncharacterized protein</fullName>
    </submittedName>
</protein>
<dbReference type="WBParaSite" id="BXY_1343000.1">
    <property type="protein sequence ID" value="BXY_1343000.1"/>
    <property type="gene ID" value="BXY_1343000"/>
</dbReference>
<accession>A0A1I7SK50</accession>
<organism evidence="1 2">
    <name type="scientific">Bursaphelenchus xylophilus</name>
    <name type="common">Pinewood nematode worm</name>
    <name type="synonym">Aphelenchoides xylophilus</name>
    <dbReference type="NCBI Taxonomy" id="6326"/>
    <lineage>
        <taxon>Eukaryota</taxon>
        <taxon>Metazoa</taxon>
        <taxon>Ecdysozoa</taxon>
        <taxon>Nematoda</taxon>
        <taxon>Chromadorea</taxon>
        <taxon>Rhabditida</taxon>
        <taxon>Tylenchina</taxon>
        <taxon>Tylenchomorpha</taxon>
        <taxon>Aphelenchoidea</taxon>
        <taxon>Aphelenchoididae</taxon>
        <taxon>Bursaphelenchus</taxon>
    </lineage>
</organism>
<sequence length="159" mass="18791">MQNDTFLPLDQYSITQEAPCFLVKKNFIWRTYKSNTVARTVVYLDFYRNGALIHIELATRTKNEVKPKPYFEISNFSIAPASKEMQYDPTSKRFIFKAMFDDKYKCFYSNYFGFVPLEYGEIDKKLDNIKKYTISAEQNRSVGAQTILWKGKLFSRDNF</sequence>
<evidence type="ECO:0000313" key="1">
    <source>
        <dbReference type="Proteomes" id="UP000095284"/>
    </source>
</evidence>
<reference evidence="2" key="1">
    <citation type="submission" date="2016-11" db="UniProtKB">
        <authorList>
            <consortium name="WormBaseParasite"/>
        </authorList>
    </citation>
    <scope>IDENTIFICATION</scope>
</reference>
<dbReference type="Proteomes" id="UP000095284">
    <property type="component" value="Unplaced"/>
</dbReference>
<proteinExistence type="predicted"/>